<comment type="caution">
    <text evidence="4">The sequence shown here is derived from an EMBL/GenBank/DDBJ whole genome shotgun (WGS) entry which is preliminary data.</text>
</comment>
<dbReference type="GO" id="GO:0043531">
    <property type="term" value="F:ADP binding"/>
    <property type="evidence" value="ECO:0007669"/>
    <property type="project" value="InterPro"/>
</dbReference>
<organism evidence="4 5">
    <name type="scientific">Frankia nepalensis</name>
    <dbReference type="NCBI Taxonomy" id="1836974"/>
    <lineage>
        <taxon>Bacteria</taxon>
        <taxon>Bacillati</taxon>
        <taxon>Actinomycetota</taxon>
        <taxon>Actinomycetes</taxon>
        <taxon>Frankiales</taxon>
        <taxon>Frankiaceae</taxon>
        <taxon>Frankia</taxon>
    </lineage>
</organism>
<protein>
    <submittedName>
        <fullName evidence="4">Tetratricopeptide repeat protein</fullName>
    </submittedName>
</protein>
<dbReference type="Pfam" id="PF13424">
    <property type="entry name" value="TPR_12"/>
    <property type="match status" value="1"/>
</dbReference>
<feature type="region of interest" description="Disordered" evidence="1">
    <location>
        <begin position="365"/>
        <end position="389"/>
    </location>
</feature>
<dbReference type="InterPro" id="IPR056681">
    <property type="entry name" value="DUF7779"/>
</dbReference>
<evidence type="ECO:0000259" key="2">
    <source>
        <dbReference type="Pfam" id="PF00931"/>
    </source>
</evidence>
<dbReference type="InterPro" id="IPR011990">
    <property type="entry name" value="TPR-like_helical_dom_sf"/>
</dbReference>
<dbReference type="Pfam" id="PF25000">
    <property type="entry name" value="DUF7779"/>
    <property type="match status" value="1"/>
</dbReference>
<dbReference type="InterPro" id="IPR047738">
    <property type="entry name" value="SAV_2336-like_N"/>
</dbReference>
<dbReference type="EMBL" id="JAEACQ010000238">
    <property type="protein sequence ID" value="MBL7629856.1"/>
    <property type="molecule type" value="Genomic_DNA"/>
</dbReference>
<dbReference type="NCBIfam" id="NF040586">
    <property type="entry name" value="FxSxx_TPR"/>
    <property type="match status" value="1"/>
</dbReference>
<evidence type="ECO:0000313" key="5">
    <source>
        <dbReference type="Proteomes" id="UP000604475"/>
    </source>
</evidence>
<feature type="region of interest" description="Disordered" evidence="1">
    <location>
        <begin position="31"/>
        <end position="131"/>
    </location>
</feature>
<dbReference type="Gene3D" id="1.25.40.10">
    <property type="entry name" value="Tetratricopeptide repeat domain"/>
    <property type="match status" value="2"/>
</dbReference>
<dbReference type="SUPFAM" id="SSF52540">
    <property type="entry name" value="P-loop containing nucleoside triphosphate hydrolases"/>
    <property type="match status" value="1"/>
</dbReference>
<dbReference type="PANTHER" id="PTHR46082">
    <property type="entry name" value="ATP/GTP-BINDING PROTEIN-RELATED"/>
    <property type="match status" value="1"/>
</dbReference>
<keyword evidence="5" id="KW-1185">Reference proteome</keyword>
<evidence type="ECO:0000259" key="3">
    <source>
        <dbReference type="Pfam" id="PF25000"/>
    </source>
</evidence>
<dbReference type="PANTHER" id="PTHR46082:SF6">
    <property type="entry name" value="AAA+ ATPASE DOMAIN-CONTAINING PROTEIN-RELATED"/>
    <property type="match status" value="1"/>
</dbReference>
<dbReference type="Proteomes" id="UP000604475">
    <property type="component" value="Unassembled WGS sequence"/>
</dbReference>
<dbReference type="SUPFAM" id="SSF48452">
    <property type="entry name" value="TPR-like"/>
    <property type="match status" value="3"/>
</dbReference>
<evidence type="ECO:0000313" key="4">
    <source>
        <dbReference type="EMBL" id="MBL7629856.1"/>
    </source>
</evidence>
<sequence length="1385" mass="150375">MTTPNPPGAGPGEPTDPLVLAEALWLAALADELPRPAHREPSADDQDRARAGAVDARTAETPERGDGRADGGGRDRESSRRGMATAGASQPTFAGSGDDAEGGPAASARGRDADARGHARRRHGSWAAPAPPTLAALVNQWRELRRALEGLRQSVPSAWEVGLDEEATAQHLADGRWRPVYRPVLERRWSLTLVVDDNWTMAIWQGLVPRLVALLERLGVFHDVRVYFLNTDADDATALRLRGSRASATGFAPARLLEPSGRRIIWVLTDGMGTAWRRGLAGPVLWSWARRLPVAVLGAVPRSTLRHTGLDEYQGLGPSPVDGADGAIAVPMLDPHPAAVARWAGRLTADDPDRGDLPAMVVWPSPRPWDEPARGSQPDGVAQASARRQVDQFRSAASPAAFELATRLAAAPITRSTLRLLLGMVEGPRGHALGALAELFAHGLLYPAAGDLADETAIAYDFAPGLRGHLLAYTRRWETIRVLQAVSADLGPRVDAVRHLGGALADPDAAPIPAVTPESEDFVAVEATAFGALSGRYLPRARRLQDALWQGLAHRQSARPPAIRGNIPVRNPHFTGRAEILANLRAALEEGSVDLPVVLQGMGGVGKSQLAIEYVHRYGREFDLVWWIPAERGAQVAASLVELAGRLNLPVSAEADVAVPAVLDALRPGQPYANWLLVFDNADEPQTIAQYLPRNDPGHILVTSRNPKWSSLVRPIEVNVFMREESVELLRRRSSELTAEDADQLANALGDLPLAVDQAAAWIVETGMAAGDYLRLLEDKLAELLDTSPPVDGSPVQAAWNVSLDRLASAHPAALRLLQVWSFYAPKQISRKILRGARAVTAVPDLDTALRDPAELADAVRQINRYALARVVYETDSYQMHRLVQAVIQTRMTDDERAMMRRAAHQLLAVNDPGDPDDPLTWRTYADLYPHLLASDAVDSDDPQVRDLVVNEIFYLYRFGDHRSGLELAEHAHGTWTRSLGGAAPETLRVAGWLGRLYFAVGRYSEAAGINAGVLDLSNRVNGPDHPETLRAIGNCFTDHMVAGDFGNALELARERLSRAEFGHGSEHVDTLIAAHDVAVGLRLVGRFAQARALDQATWRRKSALFGERSLEALRTLGSLAIDQRELGDYPGAVTRCEELVGLLERTVEGRHDHFQVLEAQGLRAAALRKTGRYDEALAVSARVWAEADRRYGASHPHAIAASVAHAIDLRDAGRLDEARAICEEGVSRYVDVLGDDHPYTLAASVQFAVLRRRMGTPERALDLNMAALAGLRSRLGDDHPWVLAAAANLASDRQALGRLVLAHELGAATYERSRRVLGDNHPSTLLVGANVAIDLRELGRLDESVRLLGRTTHRLRYVLGADHPVTRNVTAGIRADCDIDPQPL</sequence>
<name>A0A937RD04_9ACTN</name>
<feature type="domain" description="DUF7779" evidence="3">
    <location>
        <begin position="807"/>
        <end position="896"/>
    </location>
</feature>
<accession>A0A937RD04</accession>
<dbReference type="Gene3D" id="3.40.50.300">
    <property type="entry name" value="P-loop containing nucleotide triphosphate hydrolases"/>
    <property type="match status" value="1"/>
</dbReference>
<feature type="compositionally biased region" description="Basic and acidic residues" evidence="1">
    <location>
        <begin position="57"/>
        <end position="80"/>
    </location>
</feature>
<reference evidence="4" key="1">
    <citation type="submission" date="2020-12" db="EMBL/GenBank/DDBJ databases">
        <title>Genomic characterization of non-nitrogen-fixing Frankia strains.</title>
        <authorList>
            <person name="Carlos-Shanley C."/>
            <person name="Guerra T."/>
            <person name="Hahn D."/>
        </authorList>
    </citation>
    <scope>NUCLEOTIDE SEQUENCE</scope>
    <source>
        <strain evidence="4">CN6</strain>
    </source>
</reference>
<dbReference type="InterPro" id="IPR002182">
    <property type="entry name" value="NB-ARC"/>
</dbReference>
<proteinExistence type="predicted"/>
<dbReference type="InterPro" id="IPR027417">
    <property type="entry name" value="P-loop_NTPase"/>
</dbReference>
<feature type="compositionally biased region" description="Basic and acidic residues" evidence="1">
    <location>
        <begin position="32"/>
        <end position="50"/>
    </location>
</feature>
<dbReference type="RefSeq" id="WP_203002891.1">
    <property type="nucleotide sequence ID" value="NZ_JADWYU010000124.1"/>
</dbReference>
<dbReference type="NCBIfam" id="NF041121">
    <property type="entry name" value="SAV_2336_NTERM"/>
    <property type="match status" value="1"/>
</dbReference>
<dbReference type="Pfam" id="PF13374">
    <property type="entry name" value="TPR_10"/>
    <property type="match status" value="3"/>
</dbReference>
<gene>
    <name evidence="4" type="ORF">I7412_22340</name>
</gene>
<evidence type="ECO:0000256" key="1">
    <source>
        <dbReference type="SAM" id="MobiDB-lite"/>
    </source>
</evidence>
<dbReference type="InterPro" id="IPR053137">
    <property type="entry name" value="NLR-like"/>
</dbReference>
<dbReference type="Pfam" id="PF00931">
    <property type="entry name" value="NB-ARC"/>
    <property type="match status" value="1"/>
</dbReference>
<feature type="domain" description="NB-ARC" evidence="2">
    <location>
        <begin position="589"/>
        <end position="733"/>
    </location>
</feature>